<dbReference type="Proteomes" id="UP001065174">
    <property type="component" value="Chromosome"/>
</dbReference>
<evidence type="ECO:0000256" key="2">
    <source>
        <dbReference type="ARBA" id="ARBA00023125"/>
    </source>
</evidence>
<name>A0ABY6CYP1_9BACT</name>
<keyword evidence="6" id="KW-1185">Reference proteome</keyword>
<dbReference type="CDD" id="cd00090">
    <property type="entry name" value="HTH_ARSR"/>
    <property type="match status" value="1"/>
</dbReference>
<dbReference type="InterPro" id="IPR011991">
    <property type="entry name" value="ArsR-like_HTH"/>
</dbReference>
<dbReference type="PANTHER" id="PTHR30154:SF34">
    <property type="entry name" value="TRANSCRIPTIONAL REGULATOR AZLB"/>
    <property type="match status" value="1"/>
</dbReference>
<dbReference type="InterPro" id="IPR036388">
    <property type="entry name" value="WH-like_DNA-bd_sf"/>
</dbReference>
<evidence type="ECO:0000313" key="5">
    <source>
        <dbReference type="EMBL" id="UXP33345.1"/>
    </source>
</evidence>
<dbReference type="InterPro" id="IPR011008">
    <property type="entry name" value="Dimeric_a/b-barrel"/>
</dbReference>
<evidence type="ECO:0000256" key="1">
    <source>
        <dbReference type="ARBA" id="ARBA00023015"/>
    </source>
</evidence>
<sequence length="167" mass="18930">MNSNDKTENYSVQNLDVVDIKLLNLLQTSSNMTTKELAKLVNLSPTPVFERIKRLEKNGFIKKYVAVLDADKLDRGLIVFCNITLKQHSKEIGHQFVEEITALEEVTECYNISGDYDFLLKVLVRDMKHYQDFVFNRLGAVNNVGSAHSTFVMAEIKHTHAVPLGEG</sequence>
<gene>
    <name evidence="5" type="ORF">N6H18_05190</name>
</gene>
<dbReference type="SUPFAM" id="SSF54909">
    <property type="entry name" value="Dimeric alpha+beta barrel"/>
    <property type="match status" value="1"/>
</dbReference>
<keyword evidence="1" id="KW-0805">Transcription regulation</keyword>
<dbReference type="InterPro" id="IPR019887">
    <property type="entry name" value="Tscrpt_reg_AsnC/Lrp_C"/>
</dbReference>
<dbReference type="SMART" id="SM00344">
    <property type="entry name" value="HTH_ASNC"/>
    <property type="match status" value="1"/>
</dbReference>
<dbReference type="PRINTS" id="PR00033">
    <property type="entry name" value="HTHASNC"/>
</dbReference>
<organism evidence="5 6">
    <name type="scientific">Reichenbachiella agarivorans</name>
    <dbReference type="NCBI Taxonomy" id="2979464"/>
    <lineage>
        <taxon>Bacteria</taxon>
        <taxon>Pseudomonadati</taxon>
        <taxon>Bacteroidota</taxon>
        <taxon>Cytophagia</taxon>
        <taxon>Cytophagales</taxon>
        <taxon>Reichenbachiellaceae</taxon>
        <taxon>Reichenbachiella</taxon>
    </lineage>
</organism>
<dbReference type="PROSITE" id="PS50956">
    <property type="entry name" value="HTH_ASNC_2"/>
    <property type="match status" value="1"/>
</dbReference>
<proteinExistence type="predicted"/>
<dbReference type="SUPFAM" id="SSF46785">
    <property type="entry name" value="Winged helix' DNA-binding domain"/>
    <property type="match status" value="1"/>
</dbReference>
<dbReference type="EMBL" id="CP106679">
    <property type="protein sequence ID" value="UXP33345.1"/>
    <property type="molecule type" value="Genomic_DNA"/>
</dbReference>
<keyword evidence="3" id="KW-0804">Transcription</keyword>
<dbReference type="Pfam" id="PF13412">
    <property type="entry name" value="HTH_24"/>
    <property type="match status" value="1"/>
</dbReference>
<dbReference type="InterPro" id="IPR000485">
    <property type="entry name" value="AsnC-type_HTH_dom"/>
</dbReference>
<dbReference type="InterPro" id="IPR019885">
    <property type="entry name" value="Tscrpt_reg_HTH_AsnC-type_CS"/>
</dbReference>
<dbReference type="Pfam" id="PF01037">
    <property type="entry name" value="AsnC_trans_reg"/>
    <property type="match status" value="1"/>
</dbReference>
<dbReference type="Gene3D" id="3.30.70.920">
    <property type="match status" value="1"/>
</dbReference>
<keyword evidence="2" id="KW-0238">DNA-binding</keyword>
<dbReference type="InterPro" id="IPR019888">
    <property type="entry name" value="Tscrpt_reg_AsnC-like"/>
</dbReference>
<feature type="domain" description="HTH asnC-type" evidence="4">
    <location>
        <begin position="15"/>
        <end position="78"/>
    </location>
</feature>
<evidence type="ECO:0000256" key="3">
    <source>
        <dbReference type="ARBA" id="ARBA00023163"/>
    </source>
</evidence>
<dbReference type="PROSITE" id="PS00519">
    <property type="entry name" value="HTH_ASNC_1"/>
    <property type="match status" value="1"/>
</dbReference>
<accession>A0ABY6CYP1</accession>
<dbReference type="PANTHER" id="PTHR30154">
    <property type="entry name" value="LEUCINE-RESPONSIVE REGULATORY PROTEIN"/>
    <property type="match status" value="1"/>
</dbReference>
<evidence type="ECO:0000313" key="6">
    <source>
        <dbReference type="Proteomes" id="UP001065174"/>
    </source>
</evidence>
<dbReference type="InterPro" id="IPR036390">
    <property type="entry name" value="WH_DNA-bd_sf"/>
</dbReference>
<evidence type="ECO:0000259" key="4">
    <source>
        <dbReference type="PROSITE" id="PS50956"/>
    </source>
</evidence>
<protein>
    <submittedName>
        <fullName evidence="5">Lrp/AsnC family transcriptional regulator</fullName>
    </submittedName>
</protein>
<reference evidence="5" key="1">
    <citation type="submission" date="2022-09" db="EMBL/GenBank/DDBJ databases">
        <title>Comparative genomics and taxonomic characterization of three novel marine species of genus Reichenbachiella exhibiting antioxidant and polysaccharide degradation activities.</title>
        <authorList>
            <person name="Muhammad N."/>
            <person name="Lee Y.-J."/>
            <person name="Ko J."/>
            <person name="Kim S.-G."/>
        </authorList>
    </citation>
    <scope>NUCLEOTIDE SEQUENCE</scope>
    <source>
        <strain evidence="5">BKB1-1</strain>
    </source>
</reference>
<dbReference type="Gene3D" id="1.10.10.10">
    <property type="entry name" value="Winged helix-like DNA-binding domain superfamily/Winged helix DNA-binding domain"/>
    <property type="match status" value="1"/>
</dbReference>
<dbReference type="RefSeq" id="WP_262310774.1">
    <property type="nucleotide sequence ID" value="NZ_CP106679.1"/>
</dbReference>